<dbReference type="InterPro" id="IPR011707">
    <property type="entry name" value="Cu-oxidase-like_N"/>
</dbReference>
<evidence type="ECO:0000259" key="7">
    <source>
        <dbReference type="Pfam" id="PF07732"/>
    </source>
</evidence>
<dbReference type="Pfam" id="PF07731">
    <property type="entry name" value="Cu-oxidase_2"/>
    <property type="match status" value="1"/>
</dbReference>
<sequence>MAPARAALLALLAAGLGAPAAPEAAAPSCEADEDDGVAAVQLHSRRKGKGSASRPRQQANVLPPAGAMAGGPRERATASPLAKAAALEWYDPMDPAYIAEIERELSLVAGRGSGAQPGSLSPFEGQGVQEPPQVAGDEAVYQTKSQWNGADMAAMNAEPLNTPVEVSAVDGLLETTIELTWGWIELPAMGIRVRTRLYNGTYPGPTLRVMRGDRVIVHLVNSLGPDVPDDTYFQRREGQGNPENPMGAPVGEWYYQNVGQDPHDPTMMKAHENNFHTPNATNLHVHGWHVSGLLPQDEVLTTRIEPGTTYTYNYELSPYHSSGTSWYHGHLHGTTMLQTGGGMIGALIIDDSPGEAPDWISSMPEQVVIIHEAQWGYFGPSFLKYAPQDQNMACFPFNSRYTALCGVAIRAGLVANASGDRLYKMEYANGFGYKQGEINPIGSAFTVNGQYSPTMKIHQGKWYRMRFIMAGDNFPVNVVFNRTADGREAPCEMRLIAKDSAWLKKYPREIRRGLFLGAGSRCQVIMRCWEEGSFQLRNNVPQSAYSPSDIGGKQTLLYVTVEAPPGGSAALEEPEVTVYSPPRYLHSLLALTPEDRLYAPRAEPSVNWENGRPLEANVPDVQADGKTMTNEFGAVSPFGSPTGDPIAPSAYVLQPIRYSIQNKTFHGAHPFASFPVGEVVQVQMLGIDGHSWHMHVNPAEVYSYGFADYYELWGGYFDVGDFQDVFQLPFGDWPDHMPLMQLPGSDFNATVRFQTDCYSGALVMHCHVLYHEDLGMMTWFNMTGEDHTVNSKFDNEGIYKEAPPQCMKDGHKCAPAYCTDYKYGSPASHDVIVGARATASKLGPAEPFGVVRASAPCSACRFAVGIIAALGLTCCFEF</sequence>
<evidence type="ECO:0000256" key="5">
    <source>
        <dbReference type="SAM" id="SignalP"/>
    </source>
</evidence>
<dbReference type="PROSITE" id="PS00080">
    <property type="entry name" value="MULTICOPPER_OXIDASE2"/>
    <property type="match status" value="1"/>
</dbReference>
<keyword evidence="3" id="KW-0560">Oxidoreductase</keyword>
<feature type="chain" id="PRO_5047120757" description="L-ascorbate oxidase" evidence="5">
    <location>
        <begin position="18"/>
        <end position="878"/>
    </location>
</feature>
<dbReference type="SUPFAM" id="SSF49503">
    <property type="entry name" value="Cupredoxins"/>
    <property type="match status" value="2"/>
</dbReference>
<organism evidence="8 9">
    <name type="scientific">Prorocentrum cordatum</name>
    <dbReference type="NCBI Taxonomy" id="2364126"/>
    <lineage>
        <taxon>Eukaryota</taxon>
        <taxon>Sar</taxon>
        <taxon>Alveolata</taxon>
        <taxon>Dinophyceae</taxon>
        <taxon>Prorocentrales</taxon>
        <taxon>Prorocentraceae</taxon>
        <taxon>Prorocentrum</taxon>
    </lineage>
</organism>
<feature type="domain" description="Plastocyanin-like" evidence="6">
    <location>
        <begin position="661"/>
        <end position="781"/>
    </location>
</feature>
<dbReference type="Proteomes" id="UP001189429">
    <property type="component" value="Unassembled WGS sequence"/>
</dbReference>
<dbReference type="EMBL" id="CAUYUJ010016178">
    <property type="protein sequence ID" value="CAK0862635.1"/>
    <property type="molecule type" value="Genomic_DNA"/>
</dbReference>
<dbReference type="InterPro" id="IPR011706">
    <property type="entry name" value="Cu-oxidase_C"/>
</dbReference>
<accession>A0ABN9URI9</accession>
<evidence type="ECO:0000313" key="8">
    <source>
        <dbReference type="EMBL" id="CAK0862635.1"/>
    </source>
</evidence>
<dbReference type="Gene3D" id="2.60.40.420">
    <property type="entry name" value="Cupredoxins - blue copper proteins"/>
    <property type="match status" value="3"/>
</dbReference>
<keyword evidence="2" id="KW-0479">Metal-binding</keyword>
<feature type="region of interest" description="Disordered" evidence="4">
    <location>
        <begin position="43"/>
        <end position="77"/>
    </location>
</feature>
<reference evidence="8" key="1">
    <citation type="submission" date="2023-10" db="EMBL/GenBank/DDBJ databases">
        <authorList>
            <person name="Chen Y."/>
            <person name="Shah S."/>
            <person name="Dougan E. K."/>
            <person name="Thang M."/>
            <person name="Chan C."/>
        </authorList>
    </citation>
    <scope>NUCLEOTIDE SEQUENCE [LARGE SCALE GENOMIC DNA]</scope>
</reference>
<feature type="domain" description="Plastocyanin-like" evidence="7">
    <location>
        <begin position="273"/>
        <end position="352"/>
    </location>
</feature>
<evidence type="ECO:0008006" key="10">
    <source>
        <dbReference type="Google" id="ProtNLM"/>
    </source>
</evidence>
<evidence type="ECO:0000256" key="1">
    <source>
        <dbReference type="ARBA" id="ARBA00010609"/>
    </source>
</evidence>
<evidence type="ECO:0000256" key="2">
    <source>
        <dbReference type="ARBA" id="ARBA00022723"/>
    </source>
</evidence>
<keyword evidence="5" id="KW-0732">Signal</keyword>
<feature type="domain" description="Plastocyanin-like" evidence="7">
    <location>
        <begin position="193"/>
        <end position="223"/>
    </location>
</feature>
<feature type="region of interest" description="Disordered" evidence="4">
    <location>
        <begin position="112"/>
        <end position="134"/>
    </location>
</feature>
<comment type="caution">
    <text evidence="8">The sequence shown here is derived from an EMBL/GenBank/DDBJ whole genome shotgun (WGS) entry which is preliminary data.</text>
</comment>
<gene>
    <name evidence="8" type="ORF">PCOR1329_LOCUS50994</name>
</gene>
<dbReference type="PANTHER" id="PTHR11709">
    <property type="entry name" value="MULTI-COPPER OXIDASE"/>
    <property type="match status" value="1"/>
</dbReference>
<feature type="signal peptide" evidence="5">
    <location>
        <begin position="1"/>
        <end position="17"/>
    </location>
</feature>
<proteinExistence type="inferred from homology"/>
<dbReference type="InterPro" id="IPR008972">
    <property type="entry name" value="Cupredoxin"/>
</dbReference>
<comment type="similarity">
    <text evidence="1">Belongs to the multicopper oxidase family.</text>
</comment>
<dbReference type="CDD" id="cd13853">
    <property type="entry name" value="CuRO_1_Tth-MCO_like"/>
    <property type="match status" value="1"/>
</dbReference>
<evidence type="ECO:0000313" key="9">
    <source>
        <dbReference type="Proteomes" id="UP001189429"/>
    </source>
</evidence>
<dbReference type="Pfam" id="PF07732">
    <property type="entry name" value="Cu-oxidase_3"/>
    <property type="match status" value="2"/>
</dbReference>
<evidence type="ECO:0000259" key="6">
    <source>
        <dbReference type="Pfam" id="PF07731"/>
    </source>
</evidence>
<protein>
    <recommendedName>
        <fullName evidence="10">L-ascorbate oxidase</fullName>
    </recommendedName>
</protein>
<dbReference type="InterPro" id="IPR002355">
    <property type="entry name" value="Cu_oxidase_Cu_BS"/>
</dbReference>
<name>A0ABN9URI9_9DINO</name>
<dbReference type="InterPro" id="IPR045087">
    <property type="entry name" value="Cu-oxidase_fam"/>
</dbReference>
<dbReference type="PANTHER" id="PTHR11709:SF2">
    <property type="entry name" value="MULTICOPPER OXIDASE LPR1"/>
    <property type="match status" value="1"/>
</dbReference>
<keyword evidence="9" id="KW-1185">Reference proteome</keyword>
<evidence type="ECO:0000256" key="3">
    <source>
        <dbReference type="ARBA" id="ARBA00023002"/>
    </source>
</evidence>
<evidence type="ECO:0000256" key="4">
    <source>
        <dbReference type="SAM" id="MobiDB-lite"/>
    </source>
</evidence>